<proteinExistence type="predicted"/>
<comment type="caution">
    <text evidence="1">The sequence shown here is derived from an EMBL/GenBank/DDBJ whole genome shotgun (WGS) entry which is preliminary data.</text>
</comment>
<dbReference type="Pfam" id="PF05488">
    <property type="entry name" value="PAAR_motif"/>
    <property type="match status" value="1"/>
</dbReference>
<dbReference type="InterPro" id="IPR008727">
    <property type="entry name" value="PAAR_motif"/>
</dbReference>
<protein>
    <recommendedName>
        <fullName evidence="3">PAAR motif-containing protein</fullName>
    </recommendedName>
</protein>
<keyword evidence="2" id="KW-1185">Reference proteome</keyword>
<evidence type="ECO:0000313" key="2">
    <source>
        <dbReference type="Proteomes" id="UP001165079"/>
    </source>
</evidence>
<gene>
    <name evidence="1" type="ORF">Afil01_63240</name>
</gene>
<accession>A0A9W6W6G4</accession>
<reference evidence="1" key="1">
    <citation type="submission" date="2023-03" db="EMBL/GenBank/DDBJ databases">
        <title>Actinorhabdospora filicis NBRC 111898.</title>
        <authorList>
            <person name="Ichikawa N."/>
            <person name="Sato H."/>
            <person name="Tonouchi N."/>
        </authorList>
    </citation>
    <scope>NUCLEOTIDE SEQUENCE</scope>
    <source>
        <strain evidence="1">NBRC 111898</strain>
    </source>
</reference>
<dbReference type="Proteomes" id="UP001165079">
    <property type="component" value="Unassembled WGS sequence"/>
</dbReference>
<dbReference type="RefSeq" id="WP_285666996.1">
    <property type="nucleotide sequence ID" value="NZ_BSTX01000006.1"/>
</dbReference>
<dbReference type="Gene3D" id="2.60.200.60">
    <property type="match status" value="1"/>
</dbReference>
<dbReference type="EMBL" id="BSTX01000006">
    <property type="protein sequence ID" value="GLZ81517.1"/>
    <property type="molecule type" value="Genomic_DNA"/>
</dbReference>
<sequence length="114" mass="11504">MPGPLLHVGATVSCPHGAPAQIISANTRVIVNGTPVAVLTDNTVVAGCPFQIPVGPGTKPSPCVKVQWVVGATRVLVNGQPALLMTSTGLCQSPEQLPQGPPVIAAAQTRVVGQ</sequence>
<organism evidence="1 2">
    <name type="scientific">Actinorhabdospora filicis</name>
    <dbReference type="NCBI Taxonomy" id="1785913"/>
    <lineage>
        <taxon>Bacteria</taxon>
        <taxon>Bacillati</taxon>
        <taxon>Actinomycetota</taxon>
        <taxon>Actinomycetes</taxon>
        <taxon>Micromonosporales</taxon>
        <taxon>Micromonosporaceae</taxon>
        <taxon>Actinorhabdospora</taxon>
    </lineage>
</organism>
<evidence type="ECO:0000313" key="1">
    <source>
        <dbReference type="EMBL" id="GLZ81517.1"/>
    </source>
</evidence>
<name>A0A9W6W6G4_9ACTN</name>
<dbReference type="AlphaFoldDB" id="A0A9W6W6G4"/>
<evidence type="ECO:0008006" key="3">
    <source>
        <dbReference type="Google" id="ProtNLM"/>
    </source>
</evidence>